<dbReference type="Pfam" id="PF05096">
    <property type="entry name" value="Glu_cyclase_2"/>
    <property type="match status" value="1"/>
</dbReference>
<dbReference type="SUPFAM" id="SSF50969">
    <property type="entry name" value="YVTN repeat-like/Quinoprotein amine dehydrogenase"/>
    <property type="match status" value="1"/>
</dbReference>
<dbReference type="Proteomes" id="UP000794436">
    <property type="component" value="Unassembled WGS sequence"/>
</dbReference>
<dbReference type="GO" id="GO:0016603">
    <property type="term" value="F:glutaminyl-peptide cyclotransferase activity"/>
    <property type="evidence" value="ECO:0007669"/>
    <property type="project" value="InterPro"/>
</dbReference>
<feature type="signal peptide" evidence="2">
    <location>
        <begin position="1"/>
        <end position="27"/>
    </location>
</feature>
<dbReference type="AlphaFoldDB" id="A0A8K1CC40"/>
<feature type="compositionally biased region" description="Acidic residues" evidence="1">
    <location>
        <begin position="91"/>
        <end position="108"/>
    </location>
</feature>
<dbReference type="InterPro" id="IPR011044">
    <property type="entry name" value="Quino_amine_DH_bsu"/>
</dbReference>
<evidence type="ECO:0000313" key="4">
    <source>
        <dbReference type="Proteomes" id="UP000794436"/>
    </source>
</evidence>
<dbReference type="InterPro" id="IPR015943">
    <property type="entry name" value="WD40/YVTN_repeat-like_dom_sf"/>
</dbReference>
<proteinExistence type="predicted"/>
<keyword evidence="4" id="KW-1185">Reference proteome</keyword>
<dbReference type="OrthoDB" id="409395at2759"/>
<feature type="chain" id="PRO_5035475460" description="Glutamine cyclotransferase" evidence="2">
    <location>
        <begin position="28"/>
        <end position="315"/>
    </location>
</feature>
<reference evidence="3" key="1">
    <citation type="submission" date="2019-03" db="EMBL/GenBank/DDBJ databases">
        <title>Long read genome sequence of the mycoparasitic Pythium oligandrum ATCC 38472 isolated from sugarbeet rhizosphere.</title>
        <authorList>
            <person name="Gaulin E."/>
        </authorList>
    </citation>
    <scope>NUCLEOTIDE SEQUENCE</scope>
    <source>
        <strain evidence="3">ATCC 38472_TT</strain>
    </source>
</reference>
<accession>A0A8K1CC40</accession>
<dbReference type="InterPro" id="IPR007788">
    <property type="entry name" value="QCT"/>
</dbReference>
<feature type="region of interest" description="Disordered" evidence="1">
    <location>
        <begin position="91"/>
        <end position="111"/>
    </location>
</feature>
<evidence type="ECO:0000256" key="2">
    <source>
        <dbReference type="SAM" id="SignalP"/>
    </source>
</evidence>
<dbReference type="PANTHER" id="PTHR31270">
    <property type="entry name" value="GLUTAMINYL-PEPTIDE CYCLOTRANSFERASE"/>
    <property type="match status" value="1"/>
</dbReference>
<evidence type="ECO:0000256" key="1">
    <source>
        <dbReference type="SAM" id="MobiDB-lite"/>
    </source>
</evidence>
<name>A0A8K1CC40_PYTOL</name>
<dbReference type="PANTHER" id="PTHR31270:SF1">
    <property type="entry name" value="GLUTAMINYL-PEPTIDE CYCLOTRANSFERASE"/>
    <property type="match status" value="1"/>
</dbReference>
<dbReference type="Gene3D" id="2.130.10.10">
    <property type="entry name" value="YVTN repeat-like/Quinoprotein amine dehydrogenase"/>
    <property type="match status" value="1"/>
</dbReference>
<keyword evidence="2" id="KW-0732">Signal</keyword>
<evidence type="ECO:0000313" key="3">
    <source>
        <dbReference type="EMBL" id="TMW60654.1"/>
    </source>
</evidence>
<dbReference type="EMBL" id="SPLM01000108">
    <property type="protein sequence ID" value="TMW60654.1"/>
    <property type="molecule type" value="Genomic_DNA"/>
</dbReference>
<gene>
    <name evidence="3" type="ORF">Poli38472_000696</name>
</gene>
<protein>
    <recommendedName>
        <fullName evidence="5">Glutamine cyclotransferase</fullName>
    </recommendedName>
</protein>
<comment type="caution">
    <text evidence="3">The sequence shown here is derived from an EMBL/GenBank/DDBJ whole genome shotgun (WGS) entry which is preliminary data.</text>
</comment>
<organism evidence="3 4">
    <name type="scientific">Pythium oligandrum</name>
    <name type="common">Mycoparasitic fungus</name>
    <dbReference type="NCBI Taxonomy" id="41045"/>
    <lineage>
        <taxon>Eukaryota</taxon>
        <taxon>Sar</taxon>
        <taxon>Stramenopiles</taxon>
        <taxon>Oomycota</taxon>
        <taxon>Peronosporomycetes</taxon>
        <taxon>Pythiales</taxon>
        <taxon>Pythiaceae</taxon>
        <taxon>Pythium</taxon>
    </lineage>
</organism>
<sequence length="315" mass="35254">MTAWRRLGGFAALAACMGAFCSPYVEAGEGASVVTTQVKLVSIYPHNTSAFTEGFLYLDGALVESTGLARHSVIREYRLQDAVNMDTISTYEEDGDSQNGEDDDEDVEPSTKKGVVNEFHYDPEIFGEGIASIGDKIYALTYKHNKVLVLSRKTFKLLETHPFRTSTGEGWGMTTDDKYLIVSDGSSSIQFFDPSQNFKRVRSIDVKENGNLVSKINELEYVDGEILANVWFENCVLRINPEDGTVIERIDLSWIAGMVSNLDSMQDQHMREEAVMNGIAYDPASRHIFLTGKLWDSIFEVELSYLAKEHHKSDT</sequence>
<evidence type="ECO:0008006" key="5">
    <source>
        <dbReference type="Google" id="ProtNLM"/>
    </source>
</evidence>